<comment type="caution">
    <text evidence="1">The sequence shown here is derived from an EMBL/GenBank/DDBJ whole genome shotgun (WGS) entry which is preliminary data.</text>
</comment>
<name>A0A922L0K3_DERFA</name>
<dbReference type="Proteomes" id="UP000790347">
    <property type="component" value="Unassembled WGS sequence"/>
</dbReference>
<evidence type="ECO:0000313" key="1">
    <source>
        <dbReference type="EMBL" id="KAH9490471.1"/>
    </source>
</evidence>
<dbReference type="EMBL" id="ASGP02000010">
    <property type="protein sequence ID" value="KAH9490471.1"/>
    <property type="molecule type" value="Genomic_DNA"/>
</dbReference>
<proteinExistence type="predicted"/>
<dbReference type="AlphaFoldDB" id="A0A922L0K3"/>
<accession>A0A922L0K3</accession>
<protein>
    <submittedName>
        <fullName evidence="1">Uncharacterized protein</fullName>
    </submittedName>
</protein>
<gene>
    <name evidence="1" type="ORF">DERF_016671</name>
</gene>
<organism evidence="1 2">
    <name type="scientific">Dermatophagoides farinae</name>
    <name type="common">American house dust mite</name>
    <dbReference type="NCBI Taxonomy" id="6954"/>
    <lineage>
        <taxon>Eukaryota</taxon>
        <taxon>Metazoa</taxon>
        <taxon>Ecdysozoa</taxon>
        <taxon>Arthropoda</taxon>
        <taxon>Chelicerata</taxon>
        <taxon>Arachnida</taxon>
        <taxon>Acari</taxon>
        <taxon>Acariformes</taxon>
        <taxon>Sarcoptiformes</taxon>
        <taxon>Astigmata</taxon>
        <taxon>Psoroptidia</taxon>
        <taxon>Analgoidea</taxon>
        <taxon>Pyroglyphidae</taxon>
        <taxon>Dermatophagoidinae</taxon>
        <taxon>Dermatophagoides</taxon>
    </lineage>
</organism>
<reference evidence="1" key="2">
    <citation type="journal article" date="2022" name="Res Sq">
        <title>Comparative Genomics Reveals Insights into the Divergent Evolution of Astigmatic Mites and Household Pest Adaptations.</title>
        <authorList>
            <person name="Xiong Q."/>
            <person name="Wan A.T.-Y."/>
            <person name="Liu X.-Y."/>
            <person name="Fung C.S.-H."/>
            <person name="Xiao X."/>
            <person name="Malainual N."/>
            <person name="Hou J."/>
            <person name="Wang L."/>
            <person name="Wang M."/>
            <person name="Yang K."/>
            <person name="Cui Y."/>
            <person name="Leung E."/>
            <person name="Nong W."/>
            <person name="Shin S.-K."/>
            <person name="Au S."/>
            <person name="Jeong K.Y."/>
            <person name="Chew F.T."/>
            <person name="Hui J."/>
            <person name="Leung T.F."/>
            <person name="Tungtrongchitr A."/>
            <person name="Zhong N."/>
            <person name="Liu Z."/>
            <person name="Tsui S."/>
        </authorList>
    </citation>
    <scope>NUCLEOTIDE SEQUENCE</scope>
    <source>
        <strain evidence="1">Derf</strain>
        <tissue evidence="1">Whole organism</tissue>
    </source>
</reference>
<sequence length="83" mass="9834">MKNCEIFLLVQQRFELVVDELNLKLQYEYNNKTKNEILHSIAIYVLFSTGENPNFERNSMDTNPFGSFMLTILSLHSWLFEVN</sequence>
<evidence type="ECO:0000313" key="2">
    <source>
        <dbReference type="Proteomes" id="UP000790347"/>
    </source>
</evidence>
<keyword evidence="2" id="KW-1185">Reference proteome</keyword>
<reference evidence="1" key="1">
    <citation type="submission" date="2013-05" db="EMBL/GenBank/DDBJ databases">
        <authorList>
            <person name="Yim A.K.Y."/>
            <person name="Chan T.F."/>
            <person name="Ji K.M."/>
            <person name="Liu X.Y."/>
            <person name="Zhou J.W."/>
            <person name="Li R.Q."/>
            <person name="Yang K.Y."/>
            <person name="Li J."/>
            <person name="Li M."/>
            <person name="Law P.T.W."/>
            <person name="Wu Y.L."/>
            <person name="Cai Z.L."/>
            <person name="Qin H."/>
            <person name="Bao Y."/>
            <person name="Leung R.K.K."/>
            <person name="Ng P.K.S."/>
            <person name="Zou J."/>
            <person name="Zhong X.J."/>
            <person name="Ran P.X."/>
            <person name="Zhong N.S."/>
            <person name="Liu Z.G."/>
            <person name="Tsui S.K.W."/>
        </authorList>
    </citation>
    <scope>NUCLEOTIDE SEQUENCE</scope>
    <source>
        <strain evidence="1">Derf</strain>
        <tissue evidence="1">Whole organism</tissue>
    </source>
</reference>